<evidence type="ECO:0000256" key="16">
    <source>
        <dbReference type="ARBA" id="ARBA00023171"/>
    </source>
</evidence>
<dbReference type="GO" id="GO:0016636">
    <property type="term" value="F:oxidoreductase activity, acting on the CH-CH group of donors, iron-sulfur protein as acceptor"/>
    <property type="evidence" value="ECO:0007669"/>
    <property type="project" value="UniProtKB-UniRule"/>
</dbReference>
<dbReference type="PANTHER" id="PTHR33712">
    <property type="entry name" value="LIGHT-INDEPENDENT PROTOCHLOROPHYLLIDE REDUCTASE SUBUNIT B"/>
    <property type="match status" value="1"/>
</dbReference>
<evidence type="ECO:0000313" key="24">
    <source>
        <dbReference type="EMBL" id="ANQ46383.1"/>
    </source>
</evidence>
<comment type="pathway">
    <text evidence="2 20">Porphyrin-containing compound metabolism; chlorophyll biosynthesis (light-independent).</text>
</comment>
<dbReference type="CDD" id="cd01981">
    <property type="entry name" value="Pchlide_reductase_B"/>
    <property type="match status" value="1"/>
</dbReference>
<dbReference type="HAMAP" id="MF_00353">
    <property type="entry name" value="ChlB_BchB"/>
    <property type="match status" value="1"/>
</dbReference>
<dbReference type="UniPathway" id="UPA00670"/>
<feature type="compositionally biased region" description="Basic and acidic residues" evidence="21">
    <location>
        <begin position="243"/>
        <end position="259"/>
    </location>
</feature>
<comment type="function">
    <text evidence="17 20">Component of the dark-operative protochlorophyllide reductase (DPOR) that uses Mg-ATP and reduced ferredoxin to reduce ring D of protochlorophyllide (Pchlide) to form chlorophyllide a (Chlide). This reaction is light-independent. The NB-protein (ChlN-ChlB) is the catalytic component of the complex.</text>
</comment>
<dbReference type="Gene3D" id="1.10.8.550">
    <property type="entry name" value="Proto-chlorophyllide reductase 57 kD subunit B"/>
    <property type="match status" value="1"/>
</dbReference>
<evidence type="ECO:0000256" key="14">
    <source>
        <dbReference type="ARBA" id="ARBA00023004"/>
    </source>
</evidence>
<keyword evidence="9 24" id="KW-0934">Plastid</keyword>
<gene>
    <name evidence="20 24" type="primary">chlB</name>
</gene>
<evidence type="ECO:0000256" key="13">
    <source>
        <dbReference type="ARBA" id="ARBA00023002"/>
    </source>
</evidence>
<dbReference type="InterPro" id="IPR050152">
    <property type="entry name" value="ChlB/BchB/BchZ"/>
</dbReference>
<evidence type="ECO:0000256" key="3">
    <source>
        <dbReference type="ARBA" id="ARBA00008935"/>
    </source>
</evidence>
<feature type="domain" description="Light-independent protochlorophyllide reductase subunit B-like C-terminal" evidence="23">
    <location>
        <begin position="703"/>
        <end position="747"/>
    </location>
</feature>
<dbReference type="GO" id="GO:0036068">
    <property type="term" value="P:light-independent chlorophyll biosynthetic process"/>
    <property type="evidence" value="ECO:0007669"/>
    <property type="project" value="UniProtKB-UniRule"/>
</dbReference>
<keyword evidence="15 20" id="KW-0411">Iron-sulfur</keyword>
<dbReference type="InterPro" id="IPR000510">
    <property type="entry name" value="Nase/OxRdtase_comp1"/>
</dbReference>
<keyword evidence="14 20" id="KW-0408">Iron</keyword>
<proteinExistence type="inferred from homology"/>
<dbReference type="GO" id="GO:0005524">
    <property type="term" value="F:ATP binding"/>
    <property type="evidence" value="ECO:0007669"/>
    <property type="project" value="UniProtKB-UniRule"/>
</dbReference>
<feature type="domain" description="Nitrogenase/oxidoreductase component 1" evidence="22">
    <location>
        <begin position="12"/>
        <end position="111"/>
    </location>
</feature>
<sequence>MKLAYWMYAGPAHIGTLRVASSFKNVHAIMHAPLGDDYFNVMRSMLERERDFTPVTASIVDRHVLARGSQEKVVENITRKNKEESPDLILLTPTCTSSILQEDLHNFVERSTLTLTSVVNNTDTSGEVMVKAKATRPGANSTFYPITTLLSKTKLGLNAQALSLESFIPFVNKGNKSKILLSTFAEGAKYTSGGSKMKKATTASLNAVVALAHGPKALTNDQKNKDLLFVHSDNNYTLSKTFDNSKQDHRTKQSGKKNEGTSSAPVLPREVGAPRVLDLFRPLLNLDVVKETTSIKPVDKFIENQQPDVILADVNHYRVNELQAADRTLEQIVRYYIEKAKKQNHLNITKTEKPSVNIIGIFTLGFHNQHDCRELKRLFNDLGIKINEIIPEGGNVHNLKNLPQAWFNFVPYREVGLMTAVYLKSEFDMPYISITPMGLVDTALCIRAIGNIITNILIEKKKDLLRNTIQNHFNNKAETKEGGSEGKNKADILLNLFNNYIDQQTRFVSQAAWFSRSIDCQNLTGKKVVVFGDATHSAAMTKILAREMGIRVSCAGTYCKHDADWFREQVSGFCDQILITDDHTIVGDTIKKLEPAAIFGTQMERHVGKRLDIPCGVISAPVHIQNFPLGYRPFLGYEGTNQIADLVYNSFNLGMEDHLLQIFGGHDSVQQDLDQTNIKNNLLNEGTTDNIVFMSKKNEFELWSSEGLAELNKVPGFVRGKVKRNTEKYALQNNIPLITVEIMYQAKEALST</sequence>
<feature type="domain" description="Nitrogenase/oxidoreductase component 1" evidence="22">
    <location>
        <begin position="301"/>
        <end position="463"/>
    </location>
</feature>
<dbReference type="InterPro" id="IPR042298">
    <property type="entry name" value="P-CP_red_C"/>
</dbReference>
<evidence type="ECO:0000256" key="4">
    <source>
        <dbReference type="ARBA" id="ARBA00012713"/>
    </source>
</evidence>
<comment type="subcellular location">
    <subcellularLocation>
        <location evidence="1 20">Plastid</location>
        <location evidence="1 20">Chloroplast</location>
    </subcellularLocation>
</comment>
<feature type="active site" description="Proton donor" evidence="20">
    <location>
        <position position="519"/>
    </location>
</feature>
<evidence type="ECO:0000256" key="9">
    <source>
        <dbReference type="ARBA" id="ARBA00022640"/>
    </source>
</evidence>
<evidence type="ECO:0000256" key="15">
    <source>
        <dbReference type="ARBA" id="ARBA00023014"/>
    </source>
</evidence>
<dbReference type="SUPFAM" id="SSF53807">
    <property type="entry name" value="Helical backbone' metal receptor"/>
    <property type="match status" value="2"/>
</dbReference>
<evidence type="ECO:0000256" key="20">
    <source>
        <dbReference type="HAMAP-Rule" id="MF_00353"/>
    </source>
</evidence>
<evidence type="ECO:0000256" key="5">
    <source>
        <dbReference type="ARBA" id="ARBA00017673"/>
    </source>
</evidence>
<dbReference type="NCBIfam" id="TIGR01278">
    <property type="entry name" value="DPOR_BchB"/>
    <property type="match status" value="1"/>
</dbReference>
<accession>A0A1B1FK65</accession>
<comment type="similarity">
    <text evidence="3 20">Belongs to the ChlB/BchB/BchZ family.</text>
</comment>
<feature type="region of interest" description="Disordered" evidence="21">
    <location>
        <begin position="240"/>
        <end position="268"/>
    </location>
</feature>
<dbReference type="Pfam" id="PF08369">
    <property type="entry name" value="PCP_red"/>
    <property type="match status" value="1"/>
</dbReference>
<keyword evidence="7 24" id="KW-0150">Chloroplast</keyword>
<evidence type="ECO:0000256" key="11">
    <source>
        <dbReference type="ARBA" id="ARBA00022741"/>
    </source>
</evidence>
<evidence type="ECO:0000256" key="18">
    <source>
        <dbReference type="ARBA" id="ARBA00025959"/>
    </source>
</evidence>
<keyword evidence="10 20" id="KW-0479">Metal-binding</keyword>
<dbReference type="InterPro" id="IPR005969">
    <property type="entry name" value="Protochl_reductB"/>
</dbReference>
<dbReference type="PANTHER" id="PTHR33712:SF7">
    <property type="entry name" value="LIGHT-INDEPENDENT PROTOCHLOROPHYLLIDE REDUCTASE SUBUNIT B"/>
    <property type="match status" value="1"/>
</dbReference>
<keyword evidence="8 20" id="KW-0602">Photosynthesis</keyword>
<comment type="catalytic activity">
    <reaction evidence="19 20">
        <text>chlorophyllide a + oxidized 2[4Fe-4S]-[ferredoxin] + 2 ADP + 2 phosphate = protochlorophyllide a + reduced 2[4Fe-4S]-[ferredoxin] + 2 ATP + 2 H2O</text>
        <dbReference type="Rhea" id="RHEA:28202"/>
        <dbReference type="Rhea" id="RHEA-COMP:10002"/>
        <dbReference type="Rhea" id="RHEA-COMP:10004"/>
        <dbReference type="ChEBI" id="CHEBI:15377"/>
        <dbReference type="ChEBI" id="CHEBI:30616"/>
        <dbReference type="ChEBI" id="CHEBI:33722"/>
        <dbReference type="ChEBI" id="CHEBI:33723"/>
        <dbReference type="ChEBI" id="CHEBI:43474"/>
        <dbReference type="ChEBI" id="CHEBI:83348"/>
        <dbReference type="ChEBI" id="CHEBI:83350"/>
        <dbReference type="ChEBI" id="CHEBI:456216"/>
        <dbReference type="EC" id="1.3.7.7"/>
    </reaction>
</comment>
<dbReference type="InterPro" id="IPR013580">
    <property type="entry name" value="LI-POR_suB-like_C"/>
</dbReference>
<dbReference type="EC" id="1.3.7.7" evidence="4 20"/>
<evidence type="ECO:0000256" key="21">
    <source>
        <dbReference type="SAM" id="MobiDB-lite"/>
    </source>
</evidence>
<protein>
    <recommendedName>
        <fullName evidence="5 20">Light-independent protochlorophyllide reductase subunit B</fullName>
        <shortName evidence="20">DPOR subunit B</shortName>
        <shortName evidence="20">LI-POR subunit B</shortName>
        <ecNumber evidence="4 20">1.3.7.7</ecNumber>
    </recommendedName>
</protein>
<comment type="cofactor">
    <cofactor evidence="20">
        <name>[4Fe-4S] cluster</name>
        <dbReference type="ChEBI" id="CHEBI:49883"/>
    </cofactor>
    <text evidence="20">Binds 1 [4Fe-4S] cluster per heterodimer. The cluster is bound at the heterodimer interface by residues from both subunits.</text>
</comment>
<evidence type="ECO:0000256" key="6">
    <source>
        <dbReference type="ARBA" id="ARBA00022485"/>
    </source>
</evidence>
<evidence type="ECO:0000256" key="19">
    <source>
        <dbReference type="ARBA" id="ARBA00049483"/>
    </source>
</evidence>
<keyword evidence="6 20" id="KW-0004">4Fe-4S</keyword>
<organism evidence="24">
    <name type="scientific">Tetrabaena socialis</name>
    <dbReference type="NCBI Taxonomy" id="47790"/>
    <lineage>
        <taxon>Eukaryota</taxon>
        <taxon>Viridiplantae</taxon>
        <taxon>Chlorophyta</taxon>
        <taxon>core chlorophytes</taxon>
        <taxon>Chlorophyceae</taxon>
        <taxon>CS clade</taxon>
        <taxon>Chlamydomonadales</taxon>
        <taxon>Tetrabaenaceae</taxon>
        <taxon>Tetrabaena</taxon>
    </lineage>
</organism>
<evidence type="ECO:0000256" key="7">
    <source>
        <dbReference type="ARBA" id="ARBA00022528"/>
    </source>
</evidence>
<name>A0A1B1FK65_9CHLO</name>
<evidence type="ECO:0000259" key="22">
    <source>
        <dbReference type="Pfam" id="PF00148"/>
    </source>
</evidence>
<dbReference type="GO" id="GO:0019685">
    <property type="term" value="P:photosynthesis, dark reaction"/>
    <property type="evidence" value="ECO:0007669"/>
    <property type="project" value="InterPro"/>
</dbReference>
<evidence type="ECO:0000256" key="2">
    <source>
        <dbReference type="ARBA" id="ARBA00004949"/>
    </source>
</evidence>
<evidence type="ECO:0000256" key="1">
    <source>
        <dbReference type="ARBA" id="ARBA00004229"/>
    </source>
</evidence>
<dbReference type="GO" id="GO:0051539">
    <property type="term" value="F:4 iron, 4 sulfur cluster binding"/>
    <property type="evidence" value="ECO:0007669"/>
    <property type="project" value="UniProtKB-UniRule"/>
</dbReference>
<reference evidence="24" key="1">
    <citation type="submission" date="2016-05" db="EMBL/GenBank/DDBJ databases">
        <authorList>
            <person name="Lavstsen T."/>
            <person name="Jespersen J.S."/>
        </authorList>
    </citation>
    <scope>NUCLEOTIDE SEQUENCE</scope>
</reference>
<keyword evidence="16 20" id="KW-0149">Chlorophyll biosynthesis</keyword>
<dbReference type="Gene3D" id="1.20.89.20">
    <property type="match status" value="1"/>
</dbReference>
<evidence type="ECO:0000256" key="12">
    <source>
        <dbReference type="ARBA" id="ARBA00022840"/>
    </source>
</evidence>
<dbReference type="GO" id="GO:0009507">
    <property type="term" value="C:chloroplast"/>
    <property type="evidence" value="ECO:0007669"/>
    <property type="project" value="UniProtKB-SubCell"/>
</dbReference>
<feature type="binding site" evidence="20">
    <location>
        <position position="36"/>
    </location>
    <ligand>
        <name>[4Fe-4S] cluster</name>
        <dbReference type="ChEBI" id="CHEBI:49883"/>
        <note>ligand shared with heterodimeric partner</note>
    </ligand>
</feature>
<geneLocation type="chloroplast" evidence="24"/>
<feature type="binding site" evidence="20">
    <location>
        <begin position="654"/>
        <end position="655"/>
    </location>
    <ligand>
        <name>substrate</name>
    </ligand>
</feature>
<dbReference type="GO" id="GO:0046872">
    <property type="term" value="F:metal ion binding"/>
    <property type="evidence" value="ECO:0007669"/>
    <property type="project" value="UniProtKB-KW"/>
</dbReference>
<keyword evidence="13 20" id="KW-0560">Oxidoreductase</keyword>
<comment type="subunit">
    <text evidence="18 20">Protochlorophyllide reductase is composed of three subunits; ChlL, ChlN and ChlB. Forms a heterotetramer of two ChlB and two ChlN subunits.</text>
</comment>
<keyword evidence="11 20" id="KW-0547">Nucleotide-binding</keyword>
<evidence type="ECO:0000256" key="10">
    <source>
        <dbReference type="ARBA" id="ARBA00022723"/>
    </source>
</evidence>
<feature type="domain" description="Nitrogenase/oxidoreductase component 1" evidence="22">
    <location>
        <begin position="510"/>
        <end position="651"/>
    </location>
</feature>
<dbReference type="EMBL" id="KX232643">
    <property type="protein sequence ID" value="ANQ46383.1"/>
    <property type="molecule type" value="Genomic_DNA"/>
</dbReference>
<dbReference type="GO" id="GO:0016730">
    <property type="term" value="F:oxidoreductase activity, acting on iron-sulfur proteins as donors"/>
    <property type="evidence" value="ECO:0007669"/>
    <property type="project" value="InterPro"/>
</dbReference>
<evidence type="ECO:0000256" key="8">
    <source>
        <dbReference type="ARBA" id="ARBA00022531"/>
    </source>
</evidence>
<dbReference type="AlphaFoldDB" id="A0A1B1FK65"/>
<dbReference type="Pfam" id="PF00148">
    <property type="entry name" value="Oxidored_nitro"/>
    <property type="match status" value="3"/>
</dbReference>
<keyword evidence="12 20" id="KW-0067">ATP-binding</keyword>
<evidence type="ECO:0000259" key="23">
    <source>
        <dbReference type="Pfam" id="PF08369"/>
    </source>
</evidence>
<dbReference type="Gene3D" id="3.40.50.1980">
    <property type="entry name" value="Nitrogenase molybdenum iron protein domain"/>
    <property type="match status" value="3"/>
</dbReference>
<evidence type="ECO:0000256" key="17">
    <source>
        <dbReference type="ARBA" id="ARBA00025201"/>
    </source>
</evidence>